<evidence type="ECO:0008006" key="6">
    <source>
        <dbReference type="Google" id="ProtNLM"/>
    </source>
</evidence>
<dbReference type="eggNOG" id="COG2378">
    <property type="taxonomic scope" value="Bacteria"/>
</dbReference>
<dbReference type="InterPro" id="IPR059019">
    <property type="entry name" value="WHD_CapW"/>
</dbReference>
<dbReference type="Proteomes" id="UP000002586">
    <property type="component" value="Chromosome"/>
</dbReference>
<evidence type="ECO:0000259" key="3">
    <source>
        <dbReference type="Pfam" id="PF26109"/>
    </source>
</evidence>
<feature type="domain" description="DNA-binding transcriptional repressor CapW winged helix-turn-helix" evidence="3">
    <location>
        <begin position="14"/>
        <end position="83"/>
    </location>
</feature>
<dbReference type="Pfam" id="PF13280">
    <property type="entry name" value="WYL"/>
    <property type="match status" value="1"/>
</dbReference>
<dbReference type="OrthoDB" id="6400324at2"/>
<evidence type="ECO:0000259" key="2">
    <source>
        <dbReference type="Pfam" id="PF26107"/>
    </source>
</evidence>
<dbReference type="PIRSF" id="PIRSF015558">
    <property type="entry name" value="Txn_reg_DeoR_prd"/>
    <property type="match status" value="1"/>
</dbReference>
<reference evidence="4 5" key="2">
    <citation type="journal article" date="2012" name="Int. J. Syst. Evol. Microbiol.">
        <title>Magnetococcus marinus gen. nov., sp. nov., a marine, magnetotactic bacterium that represents a novel lineage (Magnetococcaceae fam. nov.; Magnetococcales ord. nov.) at the base of the Alphaproteobacteria.</title>
        <authorList>
            <person name="Bazylinski D.A."/>
            <person name="Williams T.J."/>
            <person name="Lefevre C.T."/>
            <person name="Berg R.J."/>
            <person name="Zhang C.L."/>
            <person name="Bowser S.S."/>
            <person name="Dean A.J."/>
            <person name="Beveridge T.J."/>
        </authorList>
    </citation>
    <scope>NUCLEOTIDE SEQUENCE [LARGE SCALE GENOMIC DNA]</scope>
    <source>
        <strain evidence="5">ATCC BAA-1437 / JCM 17883 / MC-1</strain>
    </source>
</reference>
<dbReference type="KEGG" id="mgm:Mmc1_2014"/>
<protein>
    <recommendedName>
        <fullName evidence="6">WYL domain-containing protein</fullName>
    </recommendedName>
</protein>
<dbReference type="InterPro" id="IPR016634">
    <property type="entry name" value="CapW-like"/>
</dbReference>
<evidence type="ECO:0000259" key="1">
    <source>
        <dbReference type="Pfam" id="PF13280"/>
    </source>
</evidence>
<dbReference type="AlphaFoldDB" id="A0L972"/>
<feature type="domain" description="DNA-binding transcriptional repressor CapW C-terminal dimerisation" evidence="2">
    <location>
        <begin position="210"/>
        <end position="278"/>
    </location>
</feature>
<dbReference type="InterPro" id="IPR059020">
    <property type="entry name" value="CapW_CTD"/>
</dbReference>
<dbReference type="PROSITE" id="PS52050">
    <property type="entry name" value="WYL"/>
    <property type="match status" value="1"/>
</dbReference>
<gene>
    <name evidence="4" type="ordered locus">Mmc1_2014</name>
</gene>
<proteinExistence type="predicted"/>
<evidence type="ECO:0000313" key="5">
    <source>
        <dbReference type="Proteomes" id="UP000002586"/>
    </source>
</evidence>
<keyword evidence="5" id="KW-1185">Reference proteome</keyword>
<feature type="domain" description="WYL" evidence="1">
    <location>
        <begin position="122"/>
        <end position="187"/>
    </location>
</feature>
<dbReference type="Pfam" id="PF26109">
    <property type="entry name" value="WHD_BrxR"/>
    <property type="match status" value="1"/>
</dbReference>
<dbReference type="HOGENOM" id="CLU_054168_0_1_5"/>
<dbReference type="InterPro" id="IPR051534">
    <property type="entry name" value="CBASS_pafABC_assoc_protein"/>
</dbReference>
<dbReference type="InterPro" id="IPR026881">
    <property type="entry name" value="WYL_dom"/>
</dbReference>
<dbReference type="EMBL" id="CP000471">
    <property type="protein sequence ID" value="ABK44515.1"/>
    <property type="molecule type" value="Genomic_DNA"/>
</dbReference>
<name>A0L972_MAGMM</name>
<dbReference type="STRING" id="156889.Mmc1_2014"/>
<sequence length="302" mass="34542">MAGSKLDGLSQIQRERLFYLEFRAFFLGAVNRYDIVNRFGVKDAAGTRDIRLYRDLAPGNIEYEYRIRSYLPTDQFRPLFTFDVPQAMVAIAHGLGDDFVGTGKPLITCEMPTHLNTPDIDVLAAMTRAIHLRRAVKLTYRSLSSGATRKEIVPYALVDNGLRWHVRAYDRKRQRFSDFVINRMSGPRLLDGEEFPEHETREADIQWNRIVTMEMVPHPRLKHPETIAHEYAMKDGVLTVNVRAAVAGYVLRRWNVDCSEDHHLEGAEVHLWLRNRPTLYGVEGLVIAPGYSGESFSTPPAE</sequence>
<dbReference type="Pfam" id="PF26107">
    <property type="entry name" value="BrxR_CTD"/>
    <property type="match status" value="1"/>
</dbReference>
<dbReference type="PANTHER" id="PTHR34580">
    <property type="match status" value="1"/>
</dbReference>
<dbReference type="PANTHER" id="PTHR34580:SF1">
    <property type="entry name" value="PROTEIN PAFC"/>
    <property type="match status" value="1"/>
</dbReference>
<organism evidence="4 5">
    <name type="scientific">Magnetococcus marinus (strain ATCC BAA-1437 / JCM 17883 / MC-1)</name>
    <dbReference type="NCBI Taxonomy" id="156889"/>
    <lineage>
        <taxon>Bacteria</taxon>
        <taxon>Pseudomonadati</taxon>
        <taxon>Pseudomonadota</taxon>
        <taxon>Magnetococcia</taxon>
        <taxon>Magnetococcales</taxon>
        <taxon>Magnetococcaceae</taxon>
        <taxon>Magnetococcus</taxon>
    </lineage>
</organism>
<reference evidence="5" key="1">
    <citation type="journal article" date="2009" name="Appl. Environ. Microbiol.">
        <title>Complete genome sequence of the chemolithoautotrophic marine magnetotactic coccus strain MC-1.</title>
        <authorList>
            <person name="Schubbe S."/>
            <person name="Williams T.J."/>
            <person name="Xie G."/>
            <person name="Kiss H.E."/>
            <person name="Brettin T.S."/>
            <person name="Martinez D."/>
            <person name="Ross C.A."/>
            <person name="Schuler D."/>
            <person name="Cox B.L."/>
            <person name="Nealson K.H."/>
            <person name="Bazylinski D.A."/>
        </authorList>
    </citation>
    <scope>NUCLEOTIDE SEQUENCE [LARGE SCALE GENOMIC DNA]</scope>
    <source>
        <strain evidence="5">ATCC BAA-1437 / JCM 17883 / MC-1</strain>
    </source>
</reference>
<accession>A0L972</accession>
<evidence type="ECO:0000313" key="4">
    <source>
        <dbReference type="EMBL" id="ABK44515.1"/>
    </source>
</evidence>